<evidence type="ECO:0000313" key="3">
    <source>
        <dbReference type="Proteomes" id="UP001458880"/>
    </source>
</evidence>
<comment type="caution">
    <text evidence="2">The sequence shown here is derived from an EMBL/GenBank/DDBJ whole genome shotgun (WGS) entry which is preliminary data.</text>
</comment>
<accession>A0AAW1M943</accession>
<dbReference type="AlphaFoldDB" id="A0AAW1M943"/>
<evidence type="ECO:0000313" key="2">
    <source>
        <dbReference type="EMBL" id="KAK9743660.1"/>
    </source>
</evidence>
<evidence type="ECO:0000256" key="1">
    <source>
        <dbReference type="SAM" id="Coils"/>
    </source>
</evidence>
<gene>
    <name evidence="2" type="ORF">QE152_g8431</name>
</gene>
<organism evidence="2 3">
    <name type="scientific">Popillia japonica</name>
    <name type="common">Japanese beetle</name>
    <dbReference type="NCBI Taxonomy" id="7064"/>
    <lineage>
        <taxon>Eukaryota</taxon>
        <taxon>Metazoa</taxon>
        <taxon>Ecdysozoa</taxon>
        <taxon>Arthropoda</taxon>
        <taxon>Hexapoda</taxon>
        <taxon>Insecta</taxon>
        <taxon>Pterygota</taxon>
        <taxon>Neoptera</taxon>
        <taxon>Endopterygota</taxon>
        <taxon>Coleoptera</taxon>
        <taxon>Polyphaga</taxon>
        <taxon>Scarabaeiformia</taxon>
        <taxon>Scarabaeidae</taxon>
        <taxon>Rutelinae</taxon>
        <taxon>Popillia</taxon>
    </lineage>
</organism>
<sequence length="93" mass="11140">MIVPYEEELNKIAHIDDSIDPEVLRDASGIIKQKTANKHTVRDRTKENMQLKIAKFKEEQKEKRHQERLALLRKILEDKKRRHDELLDILKKT</sequence>
<keyword evidence="1" id="KW-0175">Coiled coil</keyword>
<protein>
    <submittedName>
        <fullName evidence="2">Uncharacterized protein</fullName>
    </submittedName>
</protein>
<proteinExistence type="predicted"/>
<feature type="coiled-coil region" evidence="1">
    <location>
        <begin position="46"/>
        <end position="93"/>
    </location>
</feature>
<dbReference type="Proteomes" id="UP001458880">
    <property type="component" value="Unassembled WGS sequence"/>
</dbReference>
<reference evidence="2 3" key="1">
    <citation type="journal article" date="2024" name="BMC Genomics">
        <title>De novo assembly and annotation of Popillia japonica's genome with initial clues to its potential as an invasive pest.</title>
        <authorList>
            <person name="Cucini C."/>
            <person name="Boschi S."/>
            <person name="Funari R."/>
            <person name="Cardaioli E."/>
            <person name="Iannotti N."/>
            <person name="Marturano G."/>
            <person name="Paoli F."/>
            <person name="Bruttini M."/>
            <person name="Carapelli A."/>
            <person name="Frati F."/>
            <person name="Nardi F."/>
        </authorList>
    </citation>
    <scope>NUCLEOTIDE SEQUENCE [LARGE SCALE GENOMIC DNA]</scope>
    <source>
        <strain evidence="2">DMR45628</strain>
    </source>
</reference>
<dbReference type="EMBL" id="JASPKY010000067">
    <property type="protein sequence ID" value="KAK9743660.1"/>
    <property type="molecule type" value="Genomic_DNA"/>
</dbReference>
<name>A0AAW1M943_POPJA</name>
<keyword evidence="3" id="KW-1185">Reference proteome</keyword>